<evidence type="ECO:0000256" key="1">
    <source>
        <dbReference type="ARBA" id="ARBA00009865"/>
    </source>
</evidence>
<dbReference type="CDD" id="cd09001">
    <property type="entry name" value="GH43_FsAxh1-like"/>
    <property type="match status" value="1"/>
</dbReference>
<dbReference type="InterPro" id="IPR051795">
    <property type="entry name" value="Glycosyl_Hydrlase_43"/>
</dbReference>
<dbReference type="OrthoDB" id="2139957at2759"/>
<sequence>MIVSLSSLILANPLSKHVSNYQRQDAFENPVIYADYPDNDVFRGPDEAYYFSASNMHYSPGAPVLRSNDLVNWEIIGHSVPSLNWSPHYNMSGSNAYIKGTWASTLRYRPSNGLWYWIGCIEFGKSYVYTAPEASGPWTMASVIDTCYYDCGLHIDDDDKMYVVYGVNDIMIAELDDEGLSQVSTQQVLTAPDEAGHLEGNRLYKKDGTYYILNDSPDNQSTYIWKSDSIYGEWTSKLLGKYVSSPVQGGGSPHQGSLIQTPNNNWYFMSFTWAYPAGRMPVLAPIEWGSDGFPILSTVDGGWSSSYPNPLPEDGDVTPWTGTDRFEGNELGVAWEWNHNPDETRFNVDNGLTLFTTTVTEDLFNARNTLTRRGHGTYPVAIIAINLSQMTSGDRCGLAAFRDESASIGVERSGDSYEIVMREGMKLNKSWETESLGRISATAAIYQDKIWLRGTMDFQASGTKKGSFSYSADGVTFTPMGSEFNLSSGWEFFPGYRWAIYNYATQALGGSILVTEFSQF</sequence>
<dbReference type="InterPro" id="IPR041542">
    <property type="entry name" value="GH43_C2"/>
</dbReference>
<dbReference type="AlphaFoldDB" id="A0A9P5LFX1"/>
<dbReference type="Proteomes" id="UP000722485">
    <property type="component" value="Unassembled WGS sequence"/>
</dbReference>
<reference evidence="6" key="1">
    <citation type="submission" date="2020-03" db="EMBL/GenBank/DDBJ databases">
        <title>Draft Genome Sequence of Cylindrodendrum hubeiense.</title>
        <authorList>
            <person name="Buettner E."/>
            <person name="Kellner H."/>
        </authorList>
    </citation>
    <scope>NUCLEOTIDE SEQUENCE</scope>
    <source>
        <strain evidence="6">IHI 201604</strain>
    </source>
</reference>
<comment type="similarity">
    <text evidence="1 4">Belongs to the glycosyl hydrolase 43 family.</text>
</comment>
<dbReference type="PANTHER" id="PTHR42812:SF15">
    <property type="entry name" value="HYDROLASE, PUTATIVE (AFU_ORTHOLOGUE AFUA_2G00930)-RELATED"/>
    <property type="match status" value="1"/>
</dbReference>
<dbReference type="EMBL" id="JAANBB010000139">
    <property type="protein sequence ID" value="KAF7548777.1"/>
    <property type="molecule type" value="Genomic_DNA"/>
</dbReference>
<evidence type="ECO:0000256" key="3">
    <source>
        <dbReference type="ARBA" id="ARBA00023295"/>
    </source>
</evidence>
<name>A0A9P5LFX1_9HYPO</name>
<dbReference type="InterPro" id="IPR006710">
    <property type="entry name" value="Glyco_hydro_43"/>
</dbReference>
<dbReference type="GO" id="GO:0004553">
    <property type="term" value="F:hydrolase activity, hydrolyzing O-glycosyl compounds"/>
    <property type="evidence" value="ECO:0007669"/>
    <property type="project" value="InterPro"/>
</dbReference>
<dbReference type="Gene3D" id="2.60.120.200">
    <property type="match status" value="1"/>
</dbReference>
<dbReference type="PANTHER" id="PTHR42812">
    <property type="entry name" value="BETA-XYLOSIDASE"/>
    <property type="match status" value="1"/>
</dbReference>
<evidence type="ECO:0000256" key="2">
    <source>
        <dbReference type="ARBA" id="ARBA00022801"/>
    </source>
</evidence>
<dbReference type="GO" id="GO:0005975">
    <property type="term" value="P:carbohydrate metabolic process"/>
    <property type="evidence" value="ECO:0007669"/>
    <property type="project" value="InterPro"/>
</dbReference>
<evidence type="ECO:0000259" key="5">
    <source>
        <dbReference type="Pfam" id="PF17851"/>
    </source>
</evidence>
<gene>
    <name evidence="6" type="ORF">G7Z17_g6827</name>
</gene>
<keyword evidence="3 4" id="KW-0326">Glycosidase</keyword>
<organism evidence="6 7">
    <name type="scientific">Cylindrodendrum hubeiense</name>
    <dbReference type="NCBI Taxonomy" id="595255"/>
    <lineage>
        <taxon>Eukaryota</taxon>
        <taxon>Fungi</taxon>
        <taxon>Dikarya</taxon>
        <taxon>Ascomycota</taxon>
        <taxon>Pezizomycotina</taxon>
        <taxon>Sordariomycetes</taxon>
        <taxon>Hypocreomycetidae</taxon>
        <taxon>Hypocreales</taxon>
        <taxon>Nectriaceae</taxon>
        <taxon>Cylindrodendrum</taxon>
    </lineage>
</organism>
<dbReference type="SUPFAM" id="SSF49899">
    <property type="entry name" value="Concanavalin A-like lectins/glucanases"/>
    <property type="match status" value="1"/>
</dbReference>
<keyword evidence="2 4" id="KW-0378">Hydrolase</keyword>
<comment type="caution">
    <text evidence="6">The sequence shown here is derived from an EMBL/GenBank/DDBJ whole genome shotgun (WGS) entry which is preliminary data.</text>
</comment>
<evidence type="ECO:0000256" key="4">
    <source>
        <dbReference type="RuleBase" id="RU361187"/>
    </source>
</evidence>
<protein>
    <recommendedName>
        <fullName evidence="5">Beta-xylosidase C-terminal Concanavalin A-like domain-containing protein</fullName>
    </recommendedName>
</protein>
<dbReference type="Pfam" id="PF17851">
    <property type="entry name" value="GH43_C2"/>
    <property type="match status" value="1"/>
</dbReference>
<evidence type="ECO:0000313" key="7">
    <source>
        <dbReference type="Proteomes" id="UP000722485"/>
    </source>
</evidence>
<keyword evidence="7" id="KW-1185">Reference proteome</keyword>
<proteinExistence type="inferred from homology"/>
<dbReference type="InterPro" id="IPR023296">
    <property type="entry name" value="Glyco_hydro_beta-prop_sf"/>
</dbReference>
<dbReference type="SUPFAM" id="SSF75005">
    <property type="entry name" value="Arabinanase/levansucrase/invertase"/>
    <property type="match status" value="1"/>
</dbReference>
<dbReference type="InterPro" id="IPR013320">
    <property type="entry name" value="ConA-like_dom_sf"/>
</dbReference>
<feature type="domain" description="Beta-xylosidase C-terminal Concanavalin A-like" evidence="5">
    <location>
        <begin position="324"/>
        <end position="507"/>
    </location>
</feature>
<dbReference type="Pfam" id="PF04616">
    <property type="entry name" value="Glyco_hydro_43"/>
    <property type="match status" value="1"/>
</dbReference>
<dbReference type="Gene3D" id="2.115.10.20">
    <property type="entry name" value="Glycosyl hydrolase domain, family 43"/>
    <property type="match status" value="1"/>
</dbReference>
<evidence type="ECO:0000313" key="6">
    <source>
        <dbReference type="EMBL" id="KAF7548777.1"/>
    </source>
</evidence>
<accession>A0A9P5LFX1</accession>